<protein>
    <submittedName>
        <fullName evidence="1">Uncharacterized protein</fullName>
    </submittedName>
</protein>
<proteinExistence type="predicted"/>
<dbReference type="EMBL" id="CM042028">
    <property type="protein sequence ID" value="KAI3797988.1"/>
    <property type="molecule type" value="Genomic_DNA"/>
</dbReference>
<organism evidence="1 2">
    <name type="scientific">Smallanthus sonchifolius</name>
    <dbReference type="NCBI Taxonomy" id="185202"/>
    <lineage>
        <taxon>Eukaryota</taxon>
        <taxon>Viridiplantae</taxon>
        <taxon>Streptophyta</taxon>
        <taxon>Embryophyta</taxon>
        <taxon>Tracheophyta</taxon>
        <taxon>Spermatophyta</taxon>
        <taxon>Magnoliopsida</taxon>
        <taxon>eudicotyledons</taxon>
        <taxon>Gunneridae</taxon>
        <taxon>Pentapetalae</taxon>
        <taxon>asterids</taxon>
        <taxon>campanulids</taxon>
        <taxon>Asterales</taxon>
        <taxon>Asteraceae</taxon>
        <taxon>Asteroideae</taxon>
        <taxon>Heliantheae alliance</taxon>
        <taxon>Millerieae</taxon>
        <taxon>Smallanthus</taxon>
    </lineage>
</organism>
<evidence type="ECO:0000313" key="2">
    <source>
        <dbReference type="Proteomes" id="UP001056120"/>
    </source>
</evidence>
<keyword evidence="2" id="KW-1185">Reference proteome</keyword>
<comment type="caution">
    <text evidence="1">The sequence shown here is derived from an EMBL/GenBank/DDBJ whole genome shotgun (WGS) entry which is preliminary data.</text>
</comment>
<reference evidence="2" key="1">
    <citation type="journal article" date="2022" name="Mol. Ecol. Resour.">
        <title>The genomes of chicory, endive, great burdock and yacon provide insights into Asteraceae palaeo-polyploidization history and plant inulin production.</title>
        <authorList>
            <person name="Fan W."/>
            <person name="Wang S."/>
            <person name="Wang H."/>
            <person name="Wang A."/>
            <person name="Jiang F."/>
            <person name="Liu H."/>
            <person name="Zhao H."/>
            <person name="Xu D."/>
            <person name="Zhang Y."/>
        </authorList>
    </citation>
    <scope>NUCLEOTIDE SEQUENCE [LARGE SCALE GENOMIC DNA]</scope>
    <source>
        <strain evidence="2">cv. Yunnan</strain>
    </source>
</reference>
<accession>A0ACB9HRQ0</accession>
<sequence>MKRSTKLQLIAAMTIFILLLLSLITYVYIATNILDSQRPNLKNTNIQTMSVKVDKNHTSSLEATVALEVSFSVPSAIKASPQLGTFTLSTRVNGNHTICAFTTSTYKISDFDQLIFLNFQTDGLQMTSDNPLMLIRVGGDFEMHTELARFPLFPQAHQHIYFVCDVAFRRVQLDKIHFKRCETSMEPYNI</sequence>
<name>A0ACB9HRQ0_9ASTR</name>
<reference evidence="1 2" key="2">
    <citation type="journal article" date="2022" name="Mol. Ecol. Resour.">
        <title>The genomes of chicory, endive, great burdock and yacon provide insights into Asteraceae paleo-polyploidization history and plant inulin production.</title>
        <authorList>
            <person name="Fan W."/>
            <person name="Wang S."/>
            <person name="Wang H."/>
            <person name="Wang A."/>
            <person name="Jiang F."/>
            <person name="Liu H."/>
            <person name="Zhao H."/>
            <person name="Xu D."/>
            <person name="Zhang Y."/>
        </authorList>
    </citation>
    <scope>NUCLEOTIDE SEQUENCE [LARGE SCALE GENOMIC DNA]</scope>
    <source>
        <strain evidence="2">cv. Yunnan</strain>
        <tissue evidence="1">Leaves</tissue>
    </source>
</reference>
<evidence type="ECO:0000313" key="1">
    <source>
        <dbReference type="EMBL" id="KAI3797988.1"/>
    </source>
</evidence>
<gene>
    <name evidence="1" type="ORF">L1987_33254</name>
</gene>
<dbReference type="Proteomes" id="UP001056120">
    <property type="component" value="Linkage Group LG11"/>
</dbReference>